<sequence>MTTQQSTLDRLRQNPFGAAQDPAKPVRSFGAAPAATGGATSMPSTTITAPAPAVPRPTRTLGDTHTWTPSLNSGTDRTGAPVYDSTSIQRLQARNTGGSPARPDFSNVTTGGPAPAVPRPTRTLDPTRSASVPFETDYTRPAPPDPASPPIIARPSAAPQVQQSVRRTLDTQRDLTRTTRADAAEMLNPMSADAEILRRLENSQRSYFNKGSPQARRLIGEAIAGQLGARSAASAEGQRGGNITAQQGVGYEAAANEAAAQRRLDADKFTADAGYRERALATEAATRRAELERPSLQTDAAGNLLQVTGTKAAPITGEDGAPVRMPQRPVTARDHQAEADDKLLAELLGLQKDSYGEYPSNALETARRQLAEIRGGQRGGAVQVPEVGGTLDGYRFRGGDPSDPANWEAQ</sequence>
<gene>
    <name evidence="2" type="ORF">FQY83_14205</name>
</gene>
<feature type="compositionally biased region" description="Low complexity" evidence="1">
    <location>
        <begin position="30"/>
        <end position="60"/>
    </location>
</feature>
<name>A0A5C5TYP8_9GAMM</name>
<reference evidence="2 3" key="1">
    <citation type="journal article" date="2008" name="Int. J. Syst. Evol. Microbiol.">
        <title>Luteimonas marina sp. nov., isolated from seawater.</title>
        <authorList>
            <person name="Baik K.S."/>
            <person name="Park S.C."/>
            <person name="Kim M.S."/>
            <person name="Kim E.M."/>
            <person name="Park C."/>
            <person name="Chun J."/>
            <person name="Seong C.N."/>
        </authorList>
    </citation>
    <scope>NUCLEOTIDE SEQUENCE [LARGE SCALE GENOMIC DNA]</scope>
    <source>
        <strain evidence="2 3">FR1330</strain>
    </source>
</reference>
<feature type="region of interest" description="Disordered" evidence="1">
    <location>
        <begin position="1"/>
        <end position="165"/>
    </location>
</feature>
<feature type="compositionally biased region" description="Polar residues" evidence="1">
    <location>
        <begin position="84"/>
        <end position="98"/>
    </location>
</feature>
<feature type="region of interest" description="Disordered" evidence="1">
    <location>
        <begin position="374"/>
        <end position="410"/>
    </location>
</feature>
<dbReference type="OrthoDB" id="6057976at2"/>
<evidence type="ECO:0000313" key="3">
    <source>
        <dbReference type="Proteomes" id="UP000319980"/>
    </source>
</evidence>
<accession>A0A5C5TYP8</accession>
<organism evidence="2 3">
    <name type="scientific">Luteimonas marina</name>
    <dbReference type="NCBI Taxonomy" id="488485"/>
    <lineage>
        <taxon>Bacteria</taxon>
        <taxon>Pseudomonadati</taxon>
        <taxon>Pseudomonadota</taxon>
        <taxon>Gammaproteobacteria</taxon>
        <taxon>Lysobacterales</taxon>
        <taxon>Lysobacteraceae</taxon>
        <taxon>Luteimonas</taxon>
    </lineage>
</organism>
<evidence type="ECO:0000313" key="2">
    <source>
        <dbReference type="EMBL" id="TWT18528.1"/>
    </source>
</evidence>
<dbReference type="Proteomes" id="UP000319980">
    <property type="component" value="Unassembled WGS sequence"/>
</dbReference>
<proteinExistence type="predicted"/>
<dbReference type="AlphaFoldDB" id="A0A5C5TYP8"/>
<dbReference type="EMBL" id="VOHK01000006">
    <property type="protein sequence ID" value="TWT18528.1"/>
    <property type="molecule type" value="Genomic_DNA"/>
</dbReference>
<feature type="compositionally biased region" description="Polar residues" evidence="1">
    <location>
        <begin position="61"/>
        <end position="76"/>
    </location>
</feature>
<comment type="caution">
    <text evidence="2">The sequence shown here is derived from an EMBL/GenBank/DDBJ whole genome shotgun (WGS) entry which is preliminary data.</text>
</comment>
<dbReference type="RefSeq" id="WP_146388634.1">
    <property type="nucleotide sequence ID" value="NZ_VOHK01000006.1"/>
</dbReference>
<evidence type="ECO:0000256" key="1">
    <source>
        <dbReference type="SAM" id="MobiDB-lite"/>
    </source>
</evidence>
<protein>
    <submittedName>
        <fullName evidence="2">Uncharacterized protein</fullName>
    </submittedName>
</protein>
<keyword evidence="3" id="KW-1185">Reference proteome</keyword>
<feature type="compositionally biased region" description="Low complexity" evidence="1">
    <location>
        <begin position="150"/>
        <end position="159"/>
    </location>
</feature>